<gene>
    <name evidence="2" type="ORF">NCTC13940_01686</name>
</gene>
<protein>
    <submittedName>
        <fullName evidence="2">D-amino acid dehydrogenase small subunit</fullName>
    </submittedName>
</protein>
<dbReference type="SUPFAM" id="SSF51971">
    <property type="entry name" value="Nucleotide-binding domain"/>
    <property type="match status" value="1"/>
</dbReference>
<evidence type="ECO:0000313" key="3">
    <source>
        <dbReference type="Proteomes" id="UP000250257"/>
    </source>
</evidence>
<sequence>MTELSAFIHLESALKSDMSVGTRPYTPDFAPFIGQIGNEPIFLANGLGASGLTTGPFVGKLLAECVTSEKTSMDIARFDPAPYITKF</sequence>
<dbReference type="Gene3D" id="3.30.9.10">
    <property type="entry name" value="D-Amino Acid Oxidase, subunit A, domain 2"/>
    <property type="match status" value="1"/>
</dbReference>
<organism evidence="2 3">
    <name type="scientific">Listeria fleischmannii subsp. fleischmannii</name>
    <dbReference type="NCBI Taxonomy" id="1671902"/>
    <lineage>
        <taxon>Bacteria</taxon>
        <taxon>Bacillati</taxon>
        <taxon>Bacillota</taxon>
        <taxon>Bacilli</taxon>
        <taxon>Bacillales</taxon>
        <taxon>Listeriaceae</taxon>
        <taxon>Listeria</taxon>
    </lineage>
</organism>
<feature type="domain" description="FAD dependent oxidoreductase" evidence="1">
    <location>
        <begin position="19"/>
        <end position="64"/>
    </location>
</feature>
<accession>A0A2X3HEU5</accession>
<reference evidence="2 3" key="1">
    <citation type="submission" date="2018-06" db="EMBL/GenBank/DDBJ databases">
        <authorList>
            <consortium name="Pathogen Informatics"/>
            <person name="Doyle S."/>
        </authorList>
    </citation>
    <scope>NUCLEOTIDE SEQUENCE [LARGE SCALE GENOMIC DNA]</scope>
    <source>
        <strain evidence="2 3">NCTC13940</strain>
    </source>
</reference>
<dbReference type="Gene3D" id="3.50.50.60">
    <property type="entry name" value="FAD/NAD(P)-binding domain"/>
    <property type="match status" value="1"/>
</dbReference>
<dbReference type="EMBL" id="UAWT01000019">
    <property type="protein sequence ID" value="SQC69784.1"/>
    <property type="molecule type" value="Genomic_DNA"/>
</dbReference>
<evidence type="ECO:0000313" key="2">
    <source>
        <dbReference type="EMBL" id="SQC69784.1"/>
    </source>
</evidence>
<proteinExistence type="predicted"/>
<dbReference type="InterPro" id="IPR036188">
    <property type="entry name" value="FAD/NAD-bd_sf"/>
</dbReference>
<name>A0A2X3HEU5_9LIST</name>
<dbReference type="Proteomes" id="UP000250257">
    <property type="component" value="Unassembled WGS sequence"/>
</dbReference>
<dbReference type="InterPro" id="IPR006076">
    <property type="entry name" value="FAD-dep_OxRdtase"/>
</dbReference>
<dbReference type="Pfam" id="PF01266">
    <property type="entry name" value="DAO"/>
    <property type="match status" value="1"/>
</dbReference>
<dbReference type="AlphaFoldDB" id="A0A2X3HEU5"/>
<evidence type="ECO:0000259" key="1">
    <source>
        <dbReference type="Pfam" id="PF01266"/>
    </source>
</evidence>